<evidence type="ECO:0000256" key="1">
    <source>
        <dbReference type="SAM" id="MobiDB-lite"/>
    </source>
</evidence>
<keyword evidence="3" id="KW-1185">Reference proteome</keyword>
<evidence type="ECO:0000313" key="2">
    <source>
        <dbReference type="EMBL" id="OSD01368.1"/>
    </source>
</evidence>
<accession>A0A1Y2IJR4</accession>
<evidence type="ECO:0000313" key="3">
    <source>
        <dbReference type="Proteomes" id="UP000193067"/>
    </source>
</evidence>
<feature type="compositionally biased region" description="Basic residues" evidence="1">
    <location>
        <begin position="183"/>
        <end position="202"/>
    </location>
</feature>
<reference evidence="2 3" key="1">
    <citation type="journal article" date="2015" name="Biotechnol. Biofuels">
        <title>Enhanced degradation of softwood versus hardwood by the white-rot fungus Pycnoporus coccineus.</title>
        <authorList>
            <person name="Couturier M."/>
            <person name="Navarro D."/>
            <person name="Chevret D."/>
            <person name="Henrissat B."/>
            <person name="Piumi F."/>
            <person name="Ruiz-Duenas F.J."/>
            <person name="Martinez A.T."/>
            <person name="Grigoriev I.V."/>
            <person name="Riley R."/>
            <person name="Lipzen A."/>
            <person name="Berrin J.G."/>
            <person name="Master E.R."/>
            <person name="Rosso M.N."/>
        </authorList>
    </citation>
    <scope>NUCLEOTIDE SEQUENCE [LARGE SCALE GENOMIC DNA]</scope>
    <source>
        <strain evidence="2 3">BRFM310</strain>
    </source>
</reference>
<dbReference type="OrthoDB" id="2750857at2759"/>
<dbReference type="AlphaFoldDB" id="A0A1Y2IJR4"/>
<organism evidence="2 3">
    <name type="scientific">Trametes coccinea (strain BRFM310)</name>
    <name type="common">Pycnoporus coccineus</name>
    <dbReference type="NCBI Taxonomy" id="1353009"/>
    <lineage>
        <taxon>Eukaryota</taxon>
        <taxon>Fungi</taxon>
        <taxon>Dikarya</taxon>
        <taxon>Basidiomycota</taxon>
        <taxon>Agaricomycotina</taxon>
        <taxon>Agaricomycetes</taxon>
        <taxon>Polyporales</taxon>
        <taxon>Polyporaceae</taxon>
        <taxon>Trametes</taxon>
    </lineage>
</organism>
<name>A0A1Y2IJR4_TRAC3</name>
<dbReference type="Proteomes" id="UP000193067">
    <property type="component" value="Unassembled WGS sequence"/>
</dbReference>
<feature type="region of interest" description="Disordered" evidence="1">
    <location>
        <begin position="173"/>
        <end position="212"/>
    </location>
</feature>
<sequence length="250" mass="27898">MPPVFSSLSNHFDFTFVCVPASECATEQVAARRRDQLRAALRKAMDDDLERLTALEGAHMSWTRKRYVKLVVLRYGYFLDGWPADVPFVNLSDLLGGMAPLERLYKLWMDGILRFVPATPELLALAVKDPLRVPPREPSDMSVEHDTVAVPAAEGIVVSPLALHPGTLDVLGTHPTSTQPSRMVKHGKRARHQRRDVKKARARPVTNPEGRPLRRAKLGVKSARCVLDGDDTADGKFWAVEDPLGELHWV</sequence>
<dbReference type="STRING" id="1353009.A0A1Y2IJR4"/>
<gene>
    <name evidence="2" type="ORF">PYCCODRAFT_1468792</name>
</gene>
<protein>
    <submittedName>
        <fullName evidence="2">Uncharacterized protein</fullName>
    </submittedName>
</protein>
<dbReference type="EMBL" id="KZ084112">
    <property type="protein sequence ID" value="OSD01368.1"/>
    <property type="molecule type" value="Genomic_DNA"/>
</dbReference>
<proteinExistence type="predicted"/>